<dbReference type="EMBL" id="MU167259">
    <property type="protein sequence ID" value="KAG0146563.1"/>
    <property type="molecule type" value="Genomic_DNA"/>
</dbReference>
<evidence type="ECO:0000313" key="2">
    <source>
        <dbReference type="Proteomes" id="UP000886653"/>
    </source>
</evidence>
<evidence type="ECO:0000313" key="1">
    <source>
        <dbReference type="EMBL" id="KAG0146563.1"/>
    </source>
</evidence>
<dbReference type="AlphaFoldDB" id="A0A9P6NIE9"/>
<dbReference type="OrthoDB" id="10261055at2759"/>
<protein>
    <submittedName>
        <fullName evidence="1">Uncharacterized protein</fullName>
    </submittedName>
</protein>
<reference evidence="1" key="1">
    <citation type="submission" date="2013-11" db="EMBL/GenBank/DDBJ databases">
        <title>Genome sequence of the fusiform rust pathogen reveals effectors for host alternation and coevolution with pine.</title>
        <authorList>
            <consortium name="DOE Joint Genome Institute"/>
            <person name="Smith K."/>
            <person name="Pendleton A."/>
            <person name="Kubisiak T."/>
            <person name="Anderson C."/>
            <person name="Salamov A."/>
            <person name="Aerts A."/>
            <person name="Riley R."/>
            <person name="Clum A."/>
            <person name="Lindquist E."/>
            <person name="Ence D."/>
            <person name="Campbell M."/>
            <person name="Kronenberg Z."/>
            <person name="Feau N."/>
            <person name="Dhillon B."/>
            <person name="Hamelin R."/>
            <person name="Burleigh J."/>
            <person name="Smith J."/>
            <person name="Yandell M."/>
            <person name="Nelson C."/>
            <person name="Grigoriev I."/>
            <person name="Davis J."/>
        </authorList>
    </citation>
    <scope>NUCLEOTIDE SEQUENCE</scope>
    <source>
        <strain evidence="1">G11</strain>
    </source>
</reference>
<keyword evidence="2" id="KW-1185">Reference proteome</keyword>
<gene>
    <name evidence="1" type="ORF">CROQUDRAFT_92541</name>
</gene>
<comment type="caution">
    <text evidence="1">The sequence shown here is derived from an EMBL/GenBank/DDBJ whole genome shotgun (WGS) entry which is preliminary data.</text>
</comment>
<sequence length="61" mass="6668">MQTISEELVTKFVKSTVPTPQAHLVDFVTLSTSITPATATTVYDNGELYYILANAFLMRGA</sequence>
<dbReference type="Proteomes" id="UP000886653">
    <property type="component" value="Unassembled WGS sequence"/>
</dbReference>
<name>A0A9P6NIE9_9BASI</name>
<proteinExistence type="predicted"/>
<organism evidence="1 2">
    <name type="scientific">Cronartium quercuum f. sp. fusiforme G11</name>
    <dbReference type="NCBI Taxonomy" id="708437"/>
    <lineage>
        <taxon>Eukaryota</taxon>
        <taxon>Fungi</taxon>
        <taxon>Dikarya</taxon>
        <taxon>Basidiomycota</taxon>
        <taxon>Pucciniomycotina</taxon>
        <taxon>Pucciniomycetes</taxon>
        <taxon>Pucciniales</taxon>
        <taxon>Coleosporiaceae</taxon>
        <taxon>Cronartium</taxon>
    </lineage>
</organism>
<accession>A0A9P6NIE9</accession>